<dbReference type="InterPro" id="IPR048990">
    <property type="entry name" value="StcE_b-sandwich"/>
</dbReference>
<evidence type="ECO:0000259" key="2">
    <source>
        <dbReference type="Pfam" id="PF20944"/>
    </source>
</evidence>
<organism evidence="3 4">
    <name type="scientific">Stenotrophomonas maltophilia</name>
    <name type="common">Pseudomonas maltophilia</name>
    <name type="synonym">Xanthomonas maltophilia</name>
    <dbReference type="NCBI Taxonomy" id="40324"/>
    <lineage>
        <taxon>Bacteria</taxon>
        <taxon>Pseudomonadati</taxon>
        <taxon>Pseudomonadota</taxon>
        <taxon>Gammaproteobacteria</taxon>
        <taxon>Lysobacterales</taxon>
        <taxon>Lysobacteraceae</taxon>
        <taxon>Stenotrophomonas</taxon>
        <taxon>Stenotrophomonas maltophilia group</taxon>
    </lineage>
</organism>
<name>A0AAX1IBH8_STEMA</name>
<reference evidence="3 4" key="1">
    <citation type="submission" date="2020-08" db="EMBL/GenBank/DDBJ databases">
        <title>Phenotypic and transcriptomic analysis of seven clinical Stenotrophomonas maltophilia isolates identify a small set of shared and commonly regulated genes involved in biofilm lifestyle.</title>
        <authorList>
            <person name="Alio I."/>
            <person name="Gudzuhn M."/>
            <person name="Streit W."/>
        </authorList>
    </citation>
    <scope>NUCLEOTIDE SEQUENCE [LARGE SCALE GENOMIC DNA]</scope>
    <source>
        <strain evidence="3 4">UHH_SKK55</strain>
    </source>
</reference>
<proteinExistence type="predicted"/>
<dbReference type="AlphaFoldDB" id="A0AAX1IBH8"/>
<dbReference type="Pfam" id="PF20944">
    <property type="entry name" value="StcE_b-sandwich"/>
    <property type="match status" value="1"/>
</dbReference>
<evidence type="ECO:0000313" key="4">
    <source>
        <dbReference type="Proteomes" id="UP000515598"/>
    </source>
</evidence>
<evidence type="ECO:0000256" key="1">
    <source>
        <dbReference type="SAM" id="SignalP"/>
    </source>
</evidence>
<accession>A0AAX1IBH8</accession>
<gene>
    <name evidence="3" type="ORF">GPNADHDJ_01096</name>
</gene>
<dbReference type="Gene3D" id="2.60.120.1230">
    <property type="match status" value="1"/>
</dbReference>
<dbReference type="Proteomes" id="UP000515598">
    <property type="component" value="Chromosome"/>
</dbReference>
<evidence type="ECO:0000313" key="3">
    <source>
        <dbReference type="EMBL" id="QNG76913.1"/>
    </source>
</evidence>
<sequence length="600" mass="67750">MKYSCIAAAILTLLAAEPAIAFPDCPTQYWSPSSVGHKEQLPNTHRPNETNCKITEFRVDDHQWMNSVRLPSEFSLLRIINSSLDSGKTLKIYGAVQGVAGDPLKLAAGRSIDFRGRSNGHAAWLQHPQLHTAPNQPQWQIPRNSGLISNVTLRDGKHAGQLILPATGSAFDTITIHNASSTETNVLGTHTAFPGQRMTVLPNSTARAEFDPVAKQWDWVHAPYSVRTLAQRYQRISSRSILELYDGEWIGRVPLPLTRYDRDRHIILSDADWDSLIDPNRDATYALRKGDEYEFVYISEWGRWHVLRQPVQQEILRELKNGRLTDEGYLLTKVSADEGTAANSQLRLPAPRQGARIVLTNTSSHTIPVTYGTFRANARPREQIVFRSEKGSTWQRETVTIDLAFLIDLSAEEVQSSWDAHMIMRENLRLANEALENSGATYRYREAAVRVSQPGEFGYFPRKELWRVPTLLFDDRHALQFMKDHDADGIYYGGSHRWSKNDCDWYRYSSAAKSLVIATSLTCPTTTFRQGAGYAHGLPVVLNPRQPIPVIGAGNQLPFYPTPHKLLPDSRLAVNPGQEHILQKMNAMGEQFSKYSEQRR</sequence>
<feature type="chain" id="PRO_5043645695" description="Metalloprotease StcE beta-sandwich domain-containing protein" evidence="1">
    <location>
        <begin position="22"/>
        <end position="600"/>
    </location>
</feature>
<feature type="domain" description="Metalloprotease StcE beta-sandwich" evidence="2">
    <location>
        <begin position="243"/>
        <end position="306"/>
    </location>
</feature>
<keyword evidence="1" id="KW-0732">Signal</keyword>
<dbReference type="EMBL" id="CP060025">
    <property type="protein sequence ID" value="QNG76913.1"/>
    <property type="molecule type" value="Genomic_DNA"/>
</dbReference>
<dbReference type="RefSeq" id="WP_154350639.1">
    <property type="nucleotide sequence ID" value="NZ_CP040433.1"/>
</dbReference>
<feature type="signal peptide" evidence="1">
    <location>
        <begin position="1"/>
        <end position="21"/>
    </location>
</feature>
<protein>
    <recommendedName>
        <fullName evidence="2">Metalloprotease StcE beta-sandwich domain-containing protein</fullName>
    </recommendedName>
</protein>